<dbReference type="Pfam" id="PF00724">
    <property type="entry name" value="Oxidored_FMN"/>
    <property type="match status" value="1"/>
</dbReference>
<keyword evidence="5" id="KW-0560">Oxidoreductase</keyword>
<keyword evidence="2" id="KW-0285">Flavoprotein</keyword>
<feature type="domain" description="NADH:flavin oxidoreductase/NADH oxidase N-terminal" evidence="7">
    <location>
        <begin position="8"/>
        <end position="375"/>
    </location>
</feature>
<dbReference type="InterPro" id="IPR013785">
    <property type="entry name" value="Aldolase_TIM"/>
</dbReference>
<dbReference type="SUPFAM" id="SSF51395">
    <property type="entry name" value="FMN-linked oxidoreductases"/>
    <property type="match status" value="1"/>
</dbReference>
<evidence type="ECO:0000256" key="2">
    <source>
        <dbReference type="ARBA" id="ARBA00022630"/>
    </source>
</evidence>
<evidence type="ECO:0000256" key="1">
    <source>
        <dbReference type="ARBA" id="ARBA00001917"/>
    </source>
</evidence>
<feature type="region of interest" description="Disordered" evidence="6">
    <location>
        <begin position="118"/>
        <end position="142"/>
    </location>
</feature>
<sequence>MSHLIAPLFEPLQIGSLHVKNRIVMAPMTRNFCPDGVPGDNVAAYYRRRAEGETGLIITEGVGIDHPSALGEAGIGESDLPHLYGEAALAGWRRVVEQVQGAGGKIFPQLWHQGVMRLQGTGPNPNAPSSRPSGVWGPAGGLTSSPDDYVTAQSVPTVPMTDSQIADVIAAYARSAGHAKALGFDGIAIHGAHGYLIDTFLWEVTNRRTDRWGGDRGARSRFAVEVVKAIRAAVGPQMPILFRFSQWKQQDFKARLAMTPVELQEILLPIAEAGVDVFDASVRYFDRAEFPEVGGVDAGLNLAGWAKKLTGRMTMTVGGVGLNNGMYDSRKQGKAQASDNFELLMKRFGRGEFDLVGVGRSLLQDPKWAYKARVGQAFEPFSNESLSVLT</sequence>
<comment type="cofactor">
    <cofactor evidence="1">
        <name>FMN</name>
        <dbReference type="ChEBI" id="CHEBI:58210"/>
    </cofactor>
</comment>
<dbReference type="PANTHER" id="PTHR43303">
    <property type="entry name" value="NADPH DEHYDROGENASE C23G7.10C-RELATED"/>
    <property type="match status" value="1"/>
</dbReference>
<dbReference type="PANTHER" id="PTHR43303:SF4">
    <property type="entry name" value="NADPH DEHYDROGENASE C23G7.10C-RELATED"/>
    <property type="match status" value="1"/>
</dbReference>
<dbReference type="Gene3D" id="3.20.20.70">
    <property type="entry name" value="Aldolase class I"/>
    <property type="match status" value="1"/>
</dbReference>
<evidence type="ECO:0000256" key="5">
    <source>
        <dbReference type="ARBA" id="ARBA00023002"/>
    </source>
</evidence>
<name>A0ABY9FP35_9PSED</name>
<keyword evidence="4" id="KW-0521">NADP</keyword>
<feature type="compositionally biased region" description="Polar residues" evidence="6">
    <location>
        <begin position="121"/>
        <end position="132"/>
    </location>
</feature>
<accession>A0ABY9FP35</accession>
<proteinExistence type="predicted"/>
<organism evidence="8 9">
    <name type="scientific">Pseudomonas lurida</name>
    <dbReference type="NCBI Taxonomy" id="244566"/>
    <lineage>
        <taxon>Bacteria</taxon>
        <taxon>Pseudomonadati</taxon>
        <taxon>Pseudomonadota</taxon>
        <taxon>Gammaproteobacteria</taxon>
        <taxon>Pseudomonadales</taxon>
        <taxon>Pseudomonadaceae</taxon>
        <taxon>Pseudomonas</taxon>
    </lineage>
</organism>
<dbReference type="RefSeq" id="WP_082001402.1">
    <property type="nucleotide sequence ID" value="NZ_CP117450.1"/>
</dbReference>
<evidence type="ECO:0000256" key="6">
    <source>
        <dbReference type="SAM" id="MobiDB-lite"/>
    </source>
</evidence>
<dbReference type="InterPro" id="IPR044152">
    <property type="entry name" value="YqjM-like"/>
</dbReference>
<evidence type="ECO:0000313" key="9">
    <source>
        <dbReference type="Proteomes" id="UP001236748"/>
    </source>
</evidence>
<evidence type="ECO:0000259" key="7">
    <source>
        <dbReference type="Pfam" id="PF00724"/>
    </source>
</evidence>
<dbReference type="EMBL" id="CP117450">
    <property type="protein sequence ID" value="WLH05058.1"/>
    <property type="molecule type" value="Genomic_DNA"/>
</dbReference>
<evidence type="ECO:0000256" key="4">
    <source>
        <dbReference type="ARBA" id="ARBA00022857"/>
    </source>
</evidence>
<dbReference type="Proteomes" id="UP001236748">
    <property type="component" value="Chromosome"/>
</dbReference>
<keyword evidence="9" id="KW-1185">Reference proteome</keyword>
<evidence type="ECO:0000256" key="3">
    <source>
        <dbReference type="ARBA" id="ARBA00022643"/>
    </source>
</evidence>
<protein>
    <submittedName>
        <fullName evidence="8">NADH:flavin oxidoreductase</fullName>
    </submittedName>
</protein>
<gene>
    <name evidence="8" type="ORF">PSH67_19705</name>
</gene>
<evidence type="ECO:0000313" key="8">
    <source>
        <dbReference type="EMBL" id="WLH05058.1"/>
    </source>
</evidence>
<dbReference type="InterPro" id="IPR001155">
    <property type="entry name" value="OxRdtase_FMN_N"/>
</dbReference>
<dbReference type="CDD" id="cd04747">
    <property type="entry name" value="OYE_like_5_FMN"/>
    <property type="match status" value="1"/>
</dbReference>
<reference evidence="8 9" key="1">
    <citation type="submission" date="2023-02" db="EMBL/GenBank/DDBJ databases">
        <title>Evolution of Hrp T3SS in non-pathogenic Pseudomonas fluorescens.</title>
        <authorList>
            <person name="Liao K."/>
            <person name="Wei H."/>
            <person name="Gu Y."/>
        </authorList>
    </citation>
    <scope>NUCLEOTIDE SEQUENCE [LARGE SCALE GENOMIC DNA]</scope>
    <source>
        <strain evidence="8 9">FP2043</strain>
    </source>
</reference>
<keyword evidence="3" id="KW-0288">FMN</keyword>